<dbReference type="Gene3D" id="3.30.70.20">
    <property type="match status" value="1"/>
</dbReference>
<dbReference type="PROSITE" id="PS00198">
    <property type="entry name" value="4FE4S_FER_1"/>
    <property type="match status" value="1"/>
</dbReference>
<dbReference type="GO" id="GO:0046872">
    <property type="term" value="F:metal ion binding"/>
    <property type="evidence" value="ECO:0007669"/>
    <property type="project" value="UniProtKB-KW"/>
</dbReference>
<reference evidence="5" key="2">
    <citation type="journal article" date="2021" name="Sci. Rep.">
        <title>The distribution of antibiotic resistance genes in chicken gut microbiota commensals.</title>
        <authorList>
            <person name="Juricova H."/>
            <person name="Matiasovicova J."/>
            <person name="Kubasova T."/>
            <person name="Cejkova D."/>
            <person name="Rychlik I."/>
        </authorList>
    </citation>
    <scope>NUCLEOTIDE SEQUENCE</scope>
    <source>
        <strain evidence="5">An582</strain>
    </source>
</reference>
<accession>A0A938XEL0</accession>
<gene>
    <name evidence="5" type="ORF">H6A20_11665</name>
</gene>
<reference evidence="5" key="1">
    <citation type="submission" date="2020-08" db="EMBL/GenBank/DDBJ databases">
        <authorList>
            <person name="Cejkova D."/>
            <person name="Kubasova T."/>
            <person name="Jahodarova E."/>
            <person name="Rychlik I."/>
        </authorList>
    </citation>
    <scope>NUCLEOTIDE SEQUENCE</scope>
    <source>
        <strain evidence="5">An582</strain>
    </source>
</reference>
<evidence type="ECO:0000256" key="3">
    <source>
        <dbReference type="ARBA" id="ARBA00023014"/>
    </source>
</evidence>
<dbReference type="GO" id="GO:0051536">
    <property type="term" value="F:iron-sulfur cluster binding"/>
    <property type="evidence" value="ECO:0007669"/>
    <property type="project" value="UniProtKB-KW"/>
</dbReference>
<dbReference type="SUPFAM" id="SSF46548">
    <property type="entry name" value="alpha-helical ferredoxin"/>
    <property type="match status" value="1"/>
</dbReference>
<keyword evidence="2" id="KW-0408">Iron</keyword>
<dbReference type="PANTHER" id="PTHR42827:SF1">
    <property type="entry name" value="IRON-SULFUR CLUSTER-BINDING PROTEIN"/>
    <property type="match status" value="1"/>
</dbReference>
<dbReference type="PROSITE" id="PS51379">
    <property type="entry name" value="4FE4S_FER_2"/>
    <property type="match status" value="1"/>
</dbReference>
<organism evidence="5 6">
    <name type="scientific">Mordavella massiliensis</name>
    <dbReference type="NCBI Taxonomy" id="1871024"/>
    <lineage>
        <taxon>Bacteria</taxon>
        <taxon>Bacillati</taxon>
        <taxon>Bacillota</taxon>
        <taxon>Clostridia</taxon>
        <taxon>Eubacteriales</taxon>
        <taxon>Clostridiaceae</taxon>
        <taxon>Mordavella</taxon>
    </lineage>
</organism>
<dbReference type="RefSeq" id="WP_204907295.1">
    <property type="nucleotide sequence ID" value="NZ_JACJKS010000022.1"/>
</dbReference>
<sequence length="237" mass="25946">MKDMVLWTELKDLLRKKGAALNGCADLGTVETPAAGGGHFPVGVAVALPVPVEIVRQIENGPTMGYYEAYHAMNRQLDEIVLAGEAFLKSRGFRAWAQTTDRAVQDADWRTPLPHKTVAARAGLGWIGKSCILVTEEYGSAVRLSSLLTDAPLPCAEPVTASRCGACRLCVENCPAHALEGVLWKAGMAREELFDKDVCYQKQVELMRQRTGIEADLCGKCFVVCPYTRRYVEAKTQ</sequence>
<evidence type="ECO:0000313" key="6">
    <source>
        <dbReference type="Proteomes" id="UP000705508"/>
    </source>
</evidence>
<evidence type="ECO:0000259" key="4">
    <source>
        <dbReference type="PROSITE" id="PS51379"/>
    </source>
</evidence>
<dbReference type="InterPro" id="IPR017900">
    <property type="entry name" value="4Fe4S_Fe_S_CS"/>
</dbReference>
<dbReference type="EMBL" id="JACJKS010000022">
    <property type="protein sequence ID" value="MBM6949294.1"/>
    <property type="molecule type" value="Genomic_DNA"/>
</dbReference>
<protein>
    <submittedName>
        <fullName evidence="5">Epoxyqueuosine reductase</fullName>
    </submittedName>
</protein>
<dbReference type="InterPro" id="IPR017896">
    <property type="entry name" value="4Fe4S_Fe-S-bd"/>
</dbReference>
<feature type="domain" description="4Fe-4S ferredoxin-type" evidence="4">
    <location>
        <begin position="154"/>
        <end position="185"/>
    </location>
</feature>
<proteinExistence type="predicted"/>
<dbReference type="Proteomes" id="UP000705508">
    <property type="component" value="Unassembled WGS sequence"/>
</dbReference>
<evidence type="ECO:0000313" key="5">
    <source>
        <dbReference type="EMBL" id="MBM6949294.1"/>
    </source>
</evidence>
<keyword evidence="3" id="KW-0411">Iron-sulfur</keyword>
<name>A0A938XEL0_9CLOT</name>
<evidence type="ECO:0000256" key="2">
    <source>
        <dbReference type="ARBA" id="ARBA00023004"/>
    </source>
</evidence>
<evidence type="ECO:0000256" key="1">
    <source>
        <dbReference type="ARBA" id="ARBA00022723"/>
    </source>
</evidence>
<comment type="caution">
    <text evidence="5">The sequence shown here is derived from an EMBL/GenBank/DDBJ whole genome shotgun (WGS) entry which is preliminary data.</text>
</comment>
<dbReference type="Pfam" id="PF13484">
    <property type="entry name" value="Fer4_16"/>
    <property type="match status" value="1"/>
</dbReference>
<dbReference type="AlphaFoldDB" id="A0A938XEL0"/>
<keyword evidence="1" id="KW-0479">Metal-binding</keyword>
<dbReference type="PANTHER" id="PTHR42827">
    <property type="entry name" value="IRON-SULFUR CLUSTER-BINDING PROTEIN-RELATED"/>
    <property type="match status" value="1"/>
</dbReference>